<comment type="caution">
    <text evidence="7">Lacks conserved residue(s) required for the propagation of feature annotation.</text>
</comment>
<dbReference type="NCBIfam" id="TIGR00091">
    <property type="entry name" value="tRNA (guanosine(46)-N7)-methyltransferase TrmB"/>
    <property type="match status" value="1"/>
</dbReference>
<dbReference type="Proteomes" id="UP000568839">
    <property type="component" value="Unassembled WGS sequence"/>
</dbReference>
<comment type="caution">
    <text evidence="8">The sequence shown here is derived from an EMBL/GenBank/DDBJ whole genome shotgun (WGS) entry which is preliminary data.</text>
</comment>
<feature type="binding site" evidence="7">
    <location>
        <position position="91"/>
    </location>
    <ligand>
        <name>S-adenosyl-L-methionine</name>
        <dbReference type="ChEBI" id="CHEBI:59789"/>
    </ligand>
</feature>
<dbReference type="Gene3D" id="3.40.50.150">
    <property type="entry name" value="Vaccinia Virus protein VP39"/>
    <property type="match status" value="1"/>
</dbReference>
<dbReference type="PROSITE" id="PS51625">
    <property type="entry name" value="SAM_MT_TRMB"/>
    <property type="match status" value="1"/>
</dbReference>
<evidence type="ECO:0000256" key="3">
    <source>
        <dbReference type="ARBA" id="ARBA00022603"/>
    </source>
</evidence>
<organism evidence="8 9">
    <name type="scientific">Geomicrobium halophilum</name>
    <dbReference type="NCBI Taxonomy" id="549000"/>
    <lineage>
        <taxon>Bacteria</taxon>
        <taxon>Bacillati</taxon>
        <taxon>Bacillota</taxon>
        <taxon>Bacilli</taxon>
        <taxon>Bacillales</taxon>
        <taxon>Geomicrobium</taxon>
    </lineage>
</organism>
<sequence length="210" mass="24572">MRLRKRSDALDVLRAQPELVPQQPETTCGQWSKGSPLHVELGTGKGQFLNQLAEKYPSIQFVGMEKYESVLATAVERNDGHEQNLRFIHGDVAHVEDYFSEGEIDRIYLNFTDPWPKKKHAKRRLTFPTFLYLYKRVLSPTGDIHLKTDNEDFFTYSLMSFSQHGYHLRNLTFNLHENEPEDNVRTEYEQKFAARGQRIFRVEAYPANEC</sequence>
<dbReference type="Pfam" id="PF02390">
    <property type="entry name" value="Methyltransf_4"/>
    <property type="match status" value="1"/>
</dbReference>
<dbReference type="InterPro" id="IPR055361">
    <property type="entry name" value="tRNA_methyltr_TrmB_bact"/>
</dbReference>
<dbReference type="InterPro" id="IPR029063">
    <property type="entry name" value="SAM-dependent_MTases_sf"/>
</dbReference>
<keyword evidence="3 7" id="KW-0489">Methyltransferase</keyword>
<dbReference type="RefSeq" id="WP_184402145.1">
    <property type="nucleotide sequence ID" value="NZ_JACHHJ010000001.1"/>
</dbReference>
<evidence type="ECO:0000256" key="6">
    <source>
        <dbReference type="ARBA" id="ARBA00022694"/>
    </source>
</evidence>
<name>A0A841PH87_9BACL</name>
<evidence type="ECO:0000256" key="4">
    <source>
        <dbReference type="ARBA" id="ARBA00022679"/>
    </source>
</evidence>
<keyword evidence="5 7" id="KW-0949">S-adenosyl-L-methionine</keyword>
<dbReference type="GO" id="GO:0008176">
    <property type="term" value="F:tRNA (guanine(46)-N7)-methyltransferase activity"/>
    <property type="evidence" value="ECO:0007669"/>
    <property type="project" value="UniProtKB-UniRule"/>
</dbReference>
<comment type="pathway">
    <text evidence="7">tRNA modification; N(7)-methylguanine-tRNA biosynthesis.</text>
</comment>
<dbReference type="NCBIfam" id="NF001080">
    <property type="entry name" value="PRK00121.2-2"/>
    <property type="match status" value="1"/>
</dbReference>
<feature type="binding site" evidence="7">
    <location>
        <begin position="186"/>
        <end position="189"/>
    </location>
    <ligand>
        <name>substrate</name>
    </ligand>
</feature>
<feature type="binding site" evidence="7">
    <location>
        <position position="65"/>
    </location>
    <ligand>
        <name>S-adenosyl-L-methionine</name>
        <dbReference type="ChEBI" id="CHEBI:59789"/>
    </ligand>
</feature>
<reference evidence="8 9" key="1">
    <citation type="submission" date="2020-08" db="EMBL/GenBank/DDBJ databases">
        <title>Genomic Encyclopedia of Type Strains, Phase IV (KMG-IV): sequencing the most valuable type-strain genomes for metagenomic binning, comparative biology and taxonomic classification.</title>
        <authorList>
            <person name="Goeker M."/>
        </authorList>
    </citation>
    <scope>NUCLEOTIDE SEQUENCE [LARGE SCALE GENOMIC DNA]</scope>
    <source>
        <strain evidence="8 9">DSM 21769</strain>
    </source>
</reference>
<evidence type="ECO:0000313" key="9">
    <source>
        <dbReference type="Proteomes" id="UP000568839"/>
    </source>
</evidence>
<proteinExistence type="inferred from homology"/>
<feature type="binding site" evidence="7">
    <location>
        <position position="149"/>
    </location>
    <ligand>
        <name>substrate</name>
    </ligand>
</feature>
<gene>
    <name evidence="7" type="primary">trmB</name>
    <name evidence="8" type="ORF">HNR44_000058</name>
</gene>
<dbReference type="SUPFAM" id="SSF53335">
    <property type="entry name" value="S-adenosyl-L-methionine-dependent methyltransferases"/>
    <property type="match status" value="1"/>
</dbReference>
<keyword evidence="4 7" id="KW-0808">Transferase</keyword>
<dbReference type="CDD" id="cd02440">
    <property type="entry name" value="AdoMet_MTases"/>
    <property type="match status" value="1"/>
</dbReference>
<evidence type="ECO:0000313" key="8">
    <source>
        <dbReference type="EMBL" id="MBB6448109.1"/>
    </source>
</evidence>
<dbReference type="PANTHER" id="PTHR23417">
    <property type="entry name" value="3-DEOXY-D-MANNO-OCTULOSONIC-ACID TRANSFERASE/TRNA GUANINE-N 7 - -METHYLTRANSFERASE"/>
    <property type="match status" value="1"/>
</dbReference>
<comment type="catalytic activity">
    <reaction evidence="1 7">
        <text>guanosine(46) in tRNA + S-adenosyl-L-methionine = N(7)-methylguanosine(46) in tRNA + S-adenosyl-L-homocysteine</text>
        <dbReference type="Rhea" id="RHEA:42708"/>
        <dbReference type="Rhea" id="RHEA-COMP:10188"/>
        <dbReference type="Rhea" id="RHEA-COMP:10189"/>
        <dbReference type="ChEBI" id="CHEBI:57856"/>
        <dbReference type="ChEBI" id="CHEBI:59789"/>
        <dbReference type="ChEBI" id="CHEBI:74269"/>
        <dbReference type="ChEBI" id="CHEBI:74480"/>
        <dbReference type="EC" id="2.1.1.33"/>
    </reaction>
</comment>
<dbReference type="UniPathway" id="UPA00989"/>
<dbReference type="AlphaFoldDB" id="A0A841PH87"/>
<keyword evidence="9" id="KW-1185">Reference proteome</keyword>
<dbReference type="PANTHER" id="PTHR23417:SF14">
    <property type="entry name" value="PENTACOTRIPEPTIDE-REPEAT REGION OF PRORP DOMAIN-CONTAINING PROTEIN"/>
    <property type="match status" value="1"/>
</dbReference>
<evidence type="ECO:0000256" key="1">
    <source>
        <dbReference type="ARBA" id="ARBA00000142"/>
    </source>
</evidence>
<feature type="binding site" evidence="7">
    <location>
        <position position="113"/>
    </location>
    <ligand>
        <name>S-adenosyl-L-methionine</name>
        <dbReference type="ChEBI" id="CHEBI:59789"/>
    </ligand>
</feature>
<dbReference type="EMBL" id="JACHHJ010000001">
    <property type="protein sequence ID" value="MBB6448109.1"/>
    <property type="molecule type" value="Genomic_DNA"/>
</dbReference>
<protein>
    <recommendedName>
        <fullName evidence="7">tRNA (guanine-N(7)-)-methyltransferase</fullName>
        <ecNumber evidence="7">2.1.1.33</ecNumber>
    </recommendedName>
    <alternativeName>
        <fullName evidence="7">tRNA (guanine(46)-N(7))-methyltransferase</fullName>
    </alternativeName>
    <alternativeName>
        <fullName evidence="7">tRNA(m7G46)-methyltransferase</fullName>
    </alternativeName>
</protein>
<dbReference type="EC" id="2.1.1.33" evidence="7"/>
<accession>A0A841PH87</accession>
<feature type="binding site" evidence="7">
    <location>
        <position position="117"/>
    </location>
    <ligand>
        <name>substrate</name>
    </ligand>
</feature>
<evidence type="ECO:0000256" key="7">
    <source>
        <dbReference type="HAMAP-Rule" id="MF_01057"/>
    </source>
</evidence>
<keyword evidence="6 7" id="KW-0819">tRNA processing</keyword>
<dbReference type="HAMAP" id="MF_01057">
    <property type="entry name" value="tRNA_methyltr_TrmB"/>
    <property type="match status" value="1"/>
</dbReference>
<dbReference type="InterPro" id="IPR003358">
    <property type="entry name" value="tRNA_(Gua-N-7)_MeTrfase_Trmb"/>
</dbReference>
<dbReference type="GO" id="GO:0043527">
    <property type="term" value="C:tRNA methyltransferase complex"/>
    <property type="evidence" value="ECO:0007669"/>
    <property type="project" value="TreeGrafter"/>
</dbReference>
<evidence type="ECO:0000256" key="5">
    <source>
        <dbReference type="ARBA" id="ARBA00022691"/>
    </source>
</evidence>
<comment type="similarity">
    <text evidence="7">Belongs to the class I-like SAM-binding methyltransferase superfamily. TrmB family.</text>
</comment>
<evidence type="ECO:0000256" key="2">
    <source>
        <dbReference type="ARBA" id="ARBA00003015"/>
    </source>
</evidence>
<comment type="function">
    <text evidence="2 7">Catalyzes the formation of N(7)-methylguanine at position 46 (m7G46) in tRNA.</text>
</comment>
<feature type="binding site" evidence="7">
    <location>
        <position position="40"/>
    </location>
    <ligand>
        <name>S-adenosyl-L-methionine</name>
        <dbReference type="ChEBI" id="CHEBI:59789"/>
    </ligand>
</feature>